<accession>A0AB36PE63</accession>
<dbReference type="Proteomes" id="UP000198358">
    <property type="component" value="Unassembled WGS sequence"/>
</dbReference>
<feature type="transmembrane region" description="Helical" evidence="1">
    <location>
        <begin position="6"/>
        <end position="26"/>
    </location>
</feature>
<reference evidence="2 3" key="1">
    <citation type="submission" date="2017-04" db="EMBL/GenBank/DDBJ databases">
        <title>Shigella flexneri 2a str. 301 Sequencing.</title>
        <authorList>
            <person name="Zhu Z."/>
        </authorList>
    </citation>
    <scope>NUCLEOTIDE SEQUENCE [LARGE SCALE GENOMIC DNA]</scope>
    <source>
        <strain evidence="2 3">301</strain>
    </source>
</reference>
<evidence type="ECO:0000313" key="2">
    <source>
        <dbReference type="EMBL" id="OXB28053.1"/>
    </source>
</evidence>
<keyword evidence="1" id="KW-0472">Membrane</keyword>
<evidence type="ECO:0008006" key="4">
    <source>
        <dbReference type="Google" id="ProtNLM"/>
    </source>
</evidence>
<proteinExistence type="predicted"/>
<sequence length="53" mass="6350">MLGWGVVGVWMGMFADWAVRAVLFYWRMVTGRWLWKYPRSEPQKCEKKPVVSE</sequence>
<evidence type="ECO:0000313" key="3">
    <source>
        <dbReference type="Proteomes" id="UP000198358"/>
    </source>
</evidence>
<gene>
    <name evidence="2" type="ORF">SF301_0199</name>
</gene>
<evidence type="ECO:0000256" key="1">
    <source>
        <dbReference type="SAM" id="Phobius"/>
    </source>
</evidence>
<protein>
    <recommendedName>
        <fullName evidence="4">MATE family multidrug exporter</fullName>
    </recommendedName>
</protein>
<organism evidence="2 3">
    <name type="scientific">Shigella flexneri 2a str. 301</name>
    <dbReference type="NCBI Taxonomy" id="198214"/>
    <lineage>
        <taxon>Bacteria</taxon>
        <taxon>Pseudomonadati</taxon>
        <taxon>Pseudomonadota</taxon>
        <taxon>Gammaproteobacteria</taxon>
        <taxon>Enterobacterales</taxon>
        <taxon>Enterobacteriaceae</taxon>
        <taxon>Shigella</taxon>
    </lineage>
</organism>
<keyword evidence="1" id="KW-1133">Transmembrane helix</keyword>
<name>A0AB36PE63_SHIFL</name>
<keyword evidence="1" id="KW-0812">Transmembrane</keyword>
<dbReference type="AlphaFoldDB" id="A0AB36PE63"/>
<dbReference type="EMBL" id="NEDR01000001">
    <property type="protein sequence ID" value="OXB28053.1"/>
    <property type="molecule type" value="Genomic_DNA"/>
</dbReference>
<comment type="caution">
    <text evidence="2">The sequence shown here is derived from an EMBL/GenBank/DDBJ whole genome shotgun (WGS) entry which is preliminary data.</text>
</comment>